<proteinExistence type="predicted"/>
<name>A0ABX7PV62_9BACT</name>
<keyword evidence="2" id="KW-1185">Reference proteome</keyword>
<sequence>MKKIAFILFVLLGFYFPGWGAVVQTPKGQRLTILSGIEEAKSIPPGKTFAFICGKCKGVWMTKVKKESREHLLWFNPGLSQDCPGLCQGSVRSQQTKDRKTLFLCSRCGDQSAFACCGG</sequence>
<protein>
    <submittedName>
        <fullName evidence="1">Uncharacterized protein</fullName>
    </submittedName>
</protein>
<gene>
    <name evidence="1" type="ORF">EM20IM_08680</name>
</gene>
<organism evidence="1 2">
    <name type="scientific">Candidatus Methylacidiphilum infernorum</name>
    <dbReference type="NCBI Taxonomy" id="511746"/>
    <lineage>
        <taxon>Bacteria</taxon>
        <taxon>Pseudomonadati</taxon>
        <taxon>Verrucomicrobiota</taxon>
        <taxon>Methylacidiphilae</taxon>
        <taxon>Methylacidiphilales</taxon>
        <taxon>Methylacidiphilaceae</taxon>
        <taxon>Methylacidiphilum (ex Ratnadevi et al. 2023)</taxon>
    </lineage>
</organism>
<reference evidence="1 2" key="1">
    <citation type="submission" date="2020-12" db="EMBL/GenBank/DDBJ databases">
        <authorList>
            <person name="Awala S.I."/>
            <person name="Gwak J.-H."/>
            <person name="Kim S.-J."/>
            <person name="Rhee S.-K."/>
        </authorList>
    </citation>
    <scope>NUCLEOTIDE SEQUENCE [LARGE SCALE GENOMIC DNA]</scope>
    <source>
        <strain evidence="1 2">IT5</strain>
    </source>
</reference>
<accession>A0ABX7PV62</accession>
<evidence type="ECO:0000313" key="1">
    <source>
        <dbReference type="EMBL" id="QSR86551.1"/>
    </source>
</evidence>
<evidence type="ECO:0000313" key="2">
    <source>
        <dbReference type="Proteomes" id="UP000663088"/>
    </source>
</evidence>
<dbReference type="RefSeq" id="WP_206846316.1">
    <property type="nucleotide sequence ID" value="NZ_CP065956.1"/>
</dbReference>
<dbReference type="EMBL" id="CP065956">
    <property type="protein sequence ID" value="QSR86551.1"/>
    <property type="molecule type" value="Genomic_DNA"/>
</dbReference>
<dbReference type="Proteomes" id="UP000663088">
    <property type="component" value="Chromosome"/>
</dbReference>